<organism evidence="2 3">
    <name type="scientific">Thalassomonas haliotis</name>
    <dbReference type="NCBI Taxonomy" id="485448"/>
    <lineage>
        <taxon>Bacteria</taxon>
        <taxon>Pseudomonadati</taxon>
        <taxon>Pseudomonadota</taxon>
        <taxon>Gammaproteobacteria</taxon>
        <taxon>Alteromonadales</taxon>
        <taxon>Colwelliaceae</taxon>
        <taxon>Thalassomonas</taxon>
    </lineage>
</organism>
<gene>
    <name evidence="2" type="ORF">H3N35_26400</name>
</gene>
<keyword evidence="1" id="KW-1133">Transmembrane helix</keyword>
<proteinExistence type="predicted"/>
<evidence type="ECO:0000313" key="2">
    <source>
        <dbReference type="EMBL" id="WDE11685.1"/>
    </source>
</evidence>
<keyword evidence="1" id="KW-0812">Transmembrane</keyword>
<dbReference type="Proteomes" id="UP001215231">
    <property type="component" value="Chromosome"/>
</dbReference>
<name>A0ABY7VE33_9GAMM</name>
<feature type="transmembrane region" description="Helical" evidence="1">
    <location>
        <begin position="6"/>
        <end position="23"/>
    </location>
</feature>
<keyword evidence="3" id="KW-1185">Reference proteome</keyword>
<evidence type="ECO:0008006" key="4">
    <source>
        <dbReference type="Google" id="ProtNLM"/>
    </source>
</evidence>
<reference evidence="2 3" key="1">
    <citation type="journal article" date="2022" name="Mar. Drugs">
        <title>Bioassay-Guided Fractionation Leads to the Detection of Cholic Acid Generated by the Rare Thalassomonas sp.</title>
        <authorList>
            <person name="Pheiffer F."/>
            <person name="Schneider Y.K."/>
            <person name="Hansen E.H."/>
            <person name="Andersen J.H."/>
            <person name="Isaksson J."/>
            <person name="Busche T."/>
            <person name="R C."/>
            <person name="Kalinowski J."/>
            <person name="Zyl L.V."/>
            <person name="Trindade M."/>
        </authorList>
    </citation>
    <scope>NUCLEOTIDE SEQUENCE [LARGE SCALE GENOMIC DNA]</scope>
    <source>
        <strain evidence="2 3">A5K-61T</strain>
    </source>
</reference>
<protein>
    <recommendedName>
        <fullName evidence="4">DUF4340 domain-containing protein</fullName>
    </recommendedName>
</protein>
<sequence length="160" mass="17963">MKLSKTGWNNVIIFSVMAMILLINQMNKGLFDSGEETGAEDVFLIDRHSAILTLEVNQQLVIERIGRTWRATPAKITGQALEQMMLAWQDNSGTVVEEPSGLEQISAVVVTLHLAGQQQAQVFSLYPVNEQLLLYHHGRNSWLSLPLPIYRQLLPPSLLQ</sequence>
<accession>A0ABY7VE33</accession>
<keyword evidence="1" id="KW-0472">Membrane</keyword>
<evidence type="ECO:0000313" key="3">
    <source>
        <dbReference type="Proteomes" id="UP001215231"/>
    </source>
</evidence>
<dbReference type="EMBL" id="CP059693">
    <property type="protein sequence ID" value="WDE11685.1"/>
    <property type="molecule type" value="Genomic_DNA"/>
</dbReference>
<evidence type="ECO:0000256" key="1">
    <source>
        <dbReference type="SAM" id="Phobius"/>
    </source>
</evidence>
<dbReference type="RefSeq" id="WP_274051848.1">
    <property type="nucleotide sequence ID" value="NZ_CP059693.1"/>
</dbReference>